<dbReference type="Proteomes" id="UP000000663">
    <property type="component" value="Chromosome"/>
</dbReference>
<sequence length="152" mass="16180">MILSSSAFESGSHIPKKYTCDGDDVSPELTWGQVPEGTESFALIVDDPDAPGRVFTHWVLFNLPASTTMLEEGISAVELVKAGASQGKNDFGQAGYGGPCPPPGKPHRYRFHLYALNTMLDMPSGVSKSAVLGAMKGHILGEAEIVGLYGRQ</sequence>
<evidence type="ECO:0000313" key="2">
    <source>
        <dbReference type="Proteomes" id="UP000000663"/>
    </source>
</evidence>
<dbReference type="KEGG" id="rci:LRC37"/>
<evidence type="ECO:0000313" key="1">
    <source>
        <dbReference type="EMBL" id="CAJ38255.1"/>
    </source>
</evidence>
<dbReference type="CDD" id="cd00865">
    <property type="entry name" value="PEBP_bact_arch"/>
    <property type="match status" value="1"/>
</dbReference>
<accession>Q0W038</accession>
<dbReference type="PANTHER" id="PTHR30289">
    <property type="entry name" value="UNCHARACTERIZED PROTEIN YBCL-RELATED"/>
    <property type="match status" value="1"/>
</dbReference>
<dbReference type="PATRIC" id="fig|351160.9.peg.14"/>
<dbReference type="NCBIfam" id="TIGR00481">
    <property type="entry name" value="YbhB/YbcL family Raf kinase inhibitor-like protein"/>
    <property type="match status" value="1"/>
</dbReference>
<organism evidence="1 2">
    <name type="scientific">Methanocella arvoryzae (strain DSM 22066 / NBRC 105507 / MRE50)</name>
    <dbReference type="NCBI Taxonomy" id="351160"/>
    <lineage>
        <taxon>Archaea</taxon>
        <taxon>Methanobacteriati</taxon>
        <taxon>Methanobacteriota</taxon>
        <taxon>Stenosarchaea group</taxon>
        <taxon>Methanomicrobia</taxon>
        <taxon>Methanocellales</taxon>
        <taxon>Methanocellaceae</taxon>
        <taxon>Methanocella</taxon>
    </lineage>
</organism>
<gene>
    <name evidence="1" type="ORF">LRC37</name>
</gene>
<dbReference type="AlphaFoldDB" id="Q0W038"/>
<protein>
    <recommendedName>
        <fullName evidence="3">YbhB/YbcL family Raf kinase inhibitor-like protein</fullName>
    </recommendedName>
</protein>
<dbReference type="eggNOG" id="arCOG04702">
    <property type="taxonomic scope" value="Archaea"/>
</dbReference>
<proteinExistence type="predicted"/>
<dbReference type="InterPro" id="IPR036610">
    <property type="entry name" value="PEBP-like_sf"/>
</dbReference>
<reference evidence="1 2" key="1">
    <citation type="journal article" date="2006" name="Science">
        <title>Genome of rice cluster I archaea -- the key methane producers in the rice rhizosphere.</title>
        <authorList>
            <person name="Erkel C."/>
            <person name="Kube M."/>
            <person name="Reinhardt R."/>
            <person name="Liesack W."/>
        </authorList>
    </citation>
    <scope>NUCLEOTIDE SEQUENCE [LARGE SCALE GENOMIC DNA]</scope>
    <source>
        <strain evidence="2">DSM 22066 / NBRC 105507 / MRE50</strain>
    </source>
</reference>
<dbReference type="PANTHER" id="PTHR30289:SF1">
    <property type="entry name" value="PEBP (PHOSPHATIDYLETHANOLAMINE-BINDING PROTEIN) FAMILY PROTEIN"/>
    <property type="match status" value="1"/>
</dbReference>
<dbReference type="STRING" id="351160.LRC37"/>
<dbReference type="Gene3D" id="3.90.280.10">
    <property type="entry name" value="PEBP-like"/>
    <property type="match status" value="1"/>
</dbReference>
<dbReference type="InterPro" id="IPR008914">
    <property type="entry name" value="PEBP"/>
</dbReference>
<dbReference type="SUPFAM" id="SSF49777">
    <property type="entry name" value="PEBP-like"/>
    <property type="match status" value="1"/>
</dbReference>
<dbReference type="EMBL" id="AM114193">
    <property type="protein sequence ID" value="CAJ38255.1"/>
    <property type="molecule type" value="Genomic_DNA"/>
</dbReference>
<name>Q0W038_METAR</name>
<evidence type="ECO:0008006" key="3">
    <source>
        <dbReference type="Google" id="ProtNLM"/>
    </source>
</evidence>
<dbReference type="InterPro" id="IPR005247">
    <property type="entry name" value="YbhB_YbcL/LppC-like"/>
</dbReference>
<keyword evidence="2" id="KW-1185">Reference proteome</keyword>
<dbReference type="Pfam" id="PF01161">
    <property type="entry name" value="PBP"/>
    <property type="match status" value="1"/>
</dbReference>